<comment type="caution">
    <text evidence="19">The sequence shown here is derived from an EMBL/GenBank/DDBJ whole genome shotgun (WGS) entry which is preliminary data.</text>
</comment>
<keyword evidence="6 14" id="KW-0106">Calcium</keyword>
<keyword evidence="7 17" id="KW-0560">Oxidoreductase</keyword>
<feature type="binding site" evidence="14">
    <location>
        <position position="84"/>
    </location>
    <ligand>
        <name>Ca(2+)</name>
        <dbReference type="ChEBI" id="CHEBI:29108"/>
        <label>1</label>
    </ligand>
</feature>
<keyword evidence="4 17" id="KW-0349">Heme</keyword>
<feature type="binding site" evidence="13">
    <location>
        <position position="159"/>
    </location>
    <ligand>
        <name>substrate</name>
    </ligand>
</feature>
<dbReference type="Gene3D" id="1.10.520.10">
    <property type="match status" value="1"/>
</dbReference>
<keyword evidence="17" id="KW-0376">Hydrogen peroxide</keyword>
<keyword evidence="8 14" id="KW-0408">Iron</keyword>
<dbReference type="CDD" id="cd00693">
    <property type="entry name" value="secretory_peroxidase"/>
    <property type="match status" value="1"/>
</dbReference>
<dbReference type="PRINTS" id="PR00458">
    <property type="entry name" value="PEROXIDASE"/>
</dbReference>
<dbReference type="Gene3D" id="1.10.420.10">
    <property type="entry name" value="Peroxidase, domain 2"/>
    <property type="match status" value="1"/>
</dbReference>
<feature type="domain" description="Plant heme peroxidase family profile" evidence="18">
    <location>
        <begin position="21"/>
        <end position="322"/>
    </location>
</feature>
<dbReference type="EC" id="1.11.1.7" evidence="17"/>
<feature type="disulfide bond" evidence="16">
    <location>
        <begin position="117"/>
        <end position="318"/>
    </location>
</feature>
<evidence type="ECO:0000256" key="7">
    <source>
        <dbReference type="ARBA" id="ARBA00023002"/>
    </source>
</evidence>
<dbReference type="Proteomes" id="UP000245207">
    <property type="component" value="Unassembled WGS sequence"/>
</dbReference>
<feature type="binding site" evidence="14">
    <location>
        <position position="245"/>
    </location>
    <ligand>
        <name>Ca(2+)</name>
        <dbReference type="ChEBI" id="CHEBI:29108"/>
        <label>2</label>
    </ligand>
</feature>
<name>A0A2U1PS00_ARTAN</name>
<evidence type="ECO:0000313" key="20">
    <source>
        <dbReference type="Proteomes" id="UP000245207"/>
    </source>
</evidence>
<dbReference type="GO" id="GO:0005576">
    <property type="term" value="C:extracellular region"/>
    <property type="evidence" value="ECO:0007669"/>
    <property type="project" value="UniProtKB-SubCell"/>
</dbReference>
<dbReference type="FunFam" id="1.10.420.10:FF:000001">
    <property type="entry name" value="Peroxidase"/>
    <property type="match status" value="1"/>
</dbReference>
<proteinExistence type="inferred from homology"/>
<keyword evidence="17" id="KW-0732">Signal</keyword>
<keyword evidence="5 14" id="KW-0479">Metal-binding</keyword>
<dbReference type="PROSITE" id="PS00435">
    <property type="entry name" value="PEROXIDASE_1"/>
    <property type="match status" value="1"/>
</dbReference>
<evidence type="ECO:0000256" key="15">
    <source>
        <dbReference type="PIRSR" id="PIRSR600823-4"/>
    </source>
</evidence>
<feature type="binding site" evidence="14">
    <location>
        <position position="68"/>
    </location>
    <ligand>
        <name>Ca(2+)</name>
        <dbReference type="ChEBI" id="CHEBI:29108"/>
        <label>1</label>
    </ligand>
</feature>
<dbReference type="FunFam" id="1.10.520.10:FF:000009">
    <property type="entry name" value="Peroxidase"/>
    <property type="match status" value="1"/>
</dbReference>
<dbReference type="OrthoDB" id="2113341at2759"/>
<evidence type="ECO:0000256" key="5">
    <source>
        <dbReference type="ARBA" id="ARBA00022723"/>
    </source>
</evidence>
<keyword evidence="10" id="KW-0325">Glycoprotein</keyword>
<dbReference type="PROSITE" id="PS50873">
    <property type="entry name" value="PEROXIDASE_4"/>
    <property type="match status" value="1"/>
</dbReference>
<evidence type="ECO:0000256" key="14">
    <source>
        <dbReference type="PIRSR" id="PIRSR600823-3"/>
    </source>
</evidence>
<dbReference type="PANTHER" id="PTHR31388:SF180">
    <property type="entry name" value="PEROXIDASE"/>
    <property type="match status" value="1"/>
</dbReference>
<feature type="signal peptide" evidence="17">
    <location>
        <begin position="1"/>
        <end position="20"/>
    </location>
</feature>
<keyword evidence="17" id="KW-0964">Secreted</keyword>
<feature type="chain" id="PRO_5015373134" description="Peroxidase" evidence="17">
    <location>
        <begin position="21"/>
        <end position="324"/>
    </location>
</feature>
<comment type="catalytic activity">
    <reaction evidence="1 17">
        <text>2 a phenolic donor + H2O2 = 2 a phenolic radical donor + 2 H2O</text>
        <dbReference type="Rhea" id="RHEA:56136"/>
        <dbReference type="ChEBI" id="CHEBI:15377"/>
        <dbReference type="ChEBI" id="CHEBI:16240"/>
        <dbReference type="ChEBI" id="CHEBI:139520"/>
        <dbReference type="ChEBI" id="CHEBI:139521"/>
        <dbReference type="EC" id="1.11.1.7"/>
    </reaction>
</comment>
<dbReference type="SUPFAM" id="SSF48113">
    <property type="entry name" value="Heme-dependent peroxidases"/>
    <property type="match status" value="1"/>
</dbReference>
<evidence type="ECO:0000256" key="10">
    <source>
        <dbReference type="ARBA" id="ARBA00023180"/>
    </source>
</evidence>
<evidence type="ECO:0000256" key="13">
    <source>
        <dbReference type="PIRSR" id="PIRSR600823-2"/>
    </source>
</evidence>
<keyword evidence="9 16" id="KW-1015">Disulfide bond</keyword>
<evidence type="ECO:0000256" key="16">
    <source>
        <dbReference type="PIRSR" id="PIRSR600823-5"/>
    </source>
</evidence>
<dbReference type="PROSITE" id="PS00436">
    <property type="entry name" value="PEROXIDASE_2"/>
    <property type="match status" value="1"/>
</dbReference>
<gene>
    <name evidence="19" type="ORF">CTI12_AA119700</name>
</gene>
<feature type="binding site" evidence="14">
    <location>
        <position position="242"/>
    </location>
    <ligand>
        <name>Ca(2+)</name>
        <dbReference type="ChEBI" id="CHEBI:29108"/>
        <label>2</label>
    </ligand>
</feature>
<dbReference type="InterPro" id="IPR033905">
    <property type="entry name" value="Secretory_peroxidase"/>
</dbReference>
<feature type="binding site" evidence="14">
    <location>
        <position position="63"/>
    </location>
    <ligand>
        <name>Ca(2+)</name>
        <dbReference type="ChEBI" id="CHEBI:29108"/>
        <label>1</label>
    </ligand>
</feature>
<comment type="function">
    <text evidence="11">Removal of H(2)O(2), oxidation of toxic reductants, biosynthesis and degradation of lignin, suberization, auxin catabolism, response to environmental stresses such as wounding, pathogen attack and oxidative stress. These functions might be dependent on each isozyme/isoform in each plant tissue. Involved in the synthesis of highly polymerized lignins.</text>
</comment>
<dbReference type="GO" id="GO:0140825">
    <property type="term" value="F:lactoperoxidase activity"/>
    <property type="evidence" value="ECO:0007669"/>
    <property type="project" value="UniProtKB-EC"/>
</dbReference>
<dbReference type="InterPro" id="IPR010255">
    <property type="entry name" value="Haem_peroxidase_sf"/>
</dbReference>
<comment type="similarity">
    <text evidence="17">Belongs to the peroxidase family. Classical plant (class III) peroxidase subfamily.</text>
</comment>
<dbReference type="AlphaFoldDB" id="A0A2U1PS00"/>
<organism evidence="19 20">
    <name type="scientific">Artemisia annua</name>
    <name type="common">Sweet wormwood</name>
    <dbReference type="NCBI Taxonomy" id="35608"/>
    <lineage>
        <taxon>Eukaryota</taxon>
        <taxon>Viridiplantae</taxon>
        <taxon>Streptophyta</taxon>
        <taxon>Embryophyta</taxon>
        <taxon>Tracheophyta</taxon>
        <taxon>Spermatophyta</taxon>
        <taxon>Magnoliopsida</taxon>
        <taxon>eudicotyledons</taxon>
        <taxon>Gunneridae</taxon>
        <taxon>Pentapetalae</taxon>
        <taxon>asterids</taxon>
        <taxon>campanulids</taxon>
        <taxon>Asterales</taxon>
        <taxon>Asteraceae</taxon>
        <taxon>Asteroideae</taxon>
        <taxon>Anthemideae</taxon>
        <taxon>Artemisiinae</taxon>
        <taxon>Artemisia</taxon>
    </lineage>
</organism>
<evidence type="ECO:0000256" key="2">
    <source>
        <dbReference type="ARBA" id="ARBA00006873"/>
    </source>
</evidence>
<dbReference type="InterPro" id="IPR000823">
    <property type="entry name" value="Peroxidase_pln"/>
</dbReference>
<comment type="cofactor">
    <cofactor evidence="14 17">
        <name>heme b</name>
        <dbReference type="ChEBI" id="CHEBI:60344"/>
    </cofactor>
    <text evidence="14 17">Binds 1 heme b (iron(II)-protoporphyrin IX) group per subunit.</text>
</comment>
<feature type="binding site" evidence="14">
    <location>
        <position position="190"/>
    </location>
    <ligand>
        <name>Ca(2+)</name>
        <dbReference type="ChEBI" id="CHEBI:29108"/>
        <label>2</label>
    </ligand>
</feature>
<evidence type="ECO:0000256" key="17">
    <source>
        <dbReference type="RuleBase" id="RU362060"/>
    </source>
</evidence>
<evidence type="ECO:0000256" key="11">
    <source>
        <dbReference type="ARBA" id="ARBA00059171"/>
    </source>
</evidence>
<dbReference type="InterPro" id="IPR019793">
    <property type="entry name" value="Peroxidases_heam-ligand_BS"/>
</dbReference>
<evidence type="ECO:0000256" key="4">
    <source>
        <dbReference type="ARBA" id="ARBA00022617"/>
    </source>
</evidence>
<feature type="binding site" description="axial binding residue" evidence="14">
    <location>
        <position position="189"/>
    </location>
    <ligand>
        <name>heme b</name>
        <dbReference type="ChEBI" id="CHEBI:60344"/>
    </ligand>
    <ligandPart>
        <name>Fe</name>
        <dbReference type="ChEBI" id="CHEBI:18248"/>
    </ligandPart>
</feature>
<feature type="site" description="Transition state stabilizer" evidence="15">
    <location>
        <position position="58"/>
    </location>
</feature>
<feature type="disulfide bond" evidence="16">
    <location>
        <begin position="64"/>
        <end position="69"/>
    </location>
</feature>
<keyword evidence="3 17" id="KW-0575">Peroxidase</keyword>
<evidence type="ECO:0000259" key="18">
    <source>
        <dbReference type="PROSITE" id="PS50873"/>
    </source>
</evidence>
<evidence type="ECO:0000256" key="3">
    <source>
        <dbReference type="ARBA" id="ARBA00022559"/>
    </source>
</evidence>
<feature type="active site" description="Proton acceptor" evidence="12">
    <location>
        <position position="62"/>
    </location>
</feature>
<protein>
    <recommendedName>
        <fullName evidence="17">Peroxidase</fullName>
        <ecNumber evidence="17">1.11.1.7</ecNumber>
    </recommendedName>
</protein>
<reference evidence="19 20" key="1">
    <citation type="journal article" date="2018" name="Mol. Plant">
        <title>The genome of Artemisia annua provides insight into the evolution of Asteraceae family and artemisinin biosynthesis.</title>
        <authorList>
            <person name="Shen Q."/>
            <person name="Zhang L."/>
            <person name="Liao Z."/>
            <person name="Wang S."/>
            <person name="Yan T."/>
            <person name="Shi P."/>
            <person name="Liu M."/>
            <person name="Fu X."/>
            <person name="Pan Q."/>
            <person name="Wang Y."/>
            <person name="Lv Z."/>
            <person name="Lu X."/>
            <person name="Zhang F."/>
            <person name="Jiang W."/>
            <person name="Ma Y."/>
            <person name="Chen M."/>
            <person name="Hao X."/>
            <person name="Li L."/>
            <person name="Tang Y."/>
            <person name="Lv G."/>
            <person name="Zhou Y."/>
            <person name="Sun X."/>
            <person name="Brodelius P.E."/>
            <person name="Rose J.K.C."/>
            <person name="Tang K."/>
        </authorList>
    </citation>
    <scope>NUCLEOTIDE SEQUENCE [LARGE SCALE GENOMIC DNA]</scope>
    <source>
        <strain evidence="20">cv. Huhao1</strain>
        <tissue evidence="19">Leaf</tissue>
    </source>
</reference>
<evidence type="ECO:0000256" key="12">
    <source>
        <dbReference type="PIRSR" id="PIRSR600823-1"/>
    </source>
</evidence>
<dbReference type="GO" id="GO:0006979">
    <property type="term" value="P:response to oxidative stress"/>
    <property type="evidence" value="ECO:0007669"/>
    <property type="project" value="UniProtKB-UniRule"/>
</dbReference>
<feature type="binding site" evidence="14">
    <location>
        <position position="250"/>
    </location>
    <ligand>
        <name>Ca(2+)</name>
        <dbReference type="ChEBI" id="CHEBI:29108"/>
        <label>2</label>
    </ligand>
</feature>
<dbReference type="PRINTS" id="PR00461">
    <property type="entry name" value="PLPEROXIDASE"/>
</dbReference>
<dbReference type="InterPro" id="IPR002016">
    <property type="entry name" value="Haem_peroxidase"/>
</dbReference>
<dbReference type="GO" id="GO:0020037">
    <property type="term" value="F:heme binding"/>
    <property type="evidence" value="ECO:0007669"/>
    <property type="project" value="UniProtKB-UniRule"/>
</dbReference>
<evidence type="ECO:0000313" key="19">
    <source>
        <dbReference type="EMBL" id="PWA88515.1"/>
    </source>
</evidence>
<dbReference type="STRING" id="35608.A0A2U1PS00"/>
<sequence length="324" mass="35414">MQRLTSVVFWFLVFGPFVYGQLDYKFYDSTCPNLTKIVRFGIWSAMANDTRIAASLLRLHFHDCISNGCEGSVLLDKTSDFSSEKDANPNRNSARGFELIDTIKANVEKACPKTVSCTDILTLAAREAVFLSGGPFWSLAMGRRDGLTANMSAANTDTPSPFEPLENITAKFTSKGLNLKDVVALSGAHTIGFAQCFTFKSRLFNFDGSGAPDPQLDSSLASSLQTVCPNQDNSDTNLVPLDSVTTAKFDNIYYKNILNNSGILGSDQALMNDNITATMVINYSKYPYLFAKDFGASMVKLSTIGIITGQNGQVRNRCNIVNQN</sequence>
<evidence type="ECO:0000256" key="8">
    <source>
        <dbReference type="ARBA" id="ARBA00023004"/>
    </source>
</evidence>
<dbReference type="GO" id="GO:0046872">
    <property type="term" value="F:metal ion binding"/>
    <property type="evidence" value="ECO:0007669"/>
    <property type="project" value="UniProtKB-UniRule"/>
</dbReference>
<accession>A0A2U1PS00</accession>
<feature type="disulfide bond" evidence="16">
    <location>
        <begin position="196"/>
        <end position="228"/>
    </location>
</feature>
<feature type="disulfide bond" evidence="16">
    <location>
        <begin position="31"/>
        <end position="111"/>
    </location>
</feature>
<dbReference type="GO" id="GO:0042744">
    <property type="term" value="P:hydrogen peroxide catabolic process"/>
    <property type="evidence" value="ECO:0007669"/>
    <property type="project" value="UniProtKB-KW"/>
</dbReference>
<comment type="subcellular location">
    <subcellularLocation>
        <location evidence="17">Secreted</location>
    </subcellularLocation>
</comment>
<dbReference type="Pfam" id="PF00141">
    <property type="entry name" value="peroxidase"/>
    <property type="match status" value="1"/>
</dbReference>
<keyword evidence="20" id="KW-1185">Reference proteome</keyword>
<evidence type="ECO:0000256" key="1">
    <source>
        <dbReference type="ARBA" id="ARBA00000189"/>
    </source>
</evidence>
<comment type="similarity">
    <text evidence="2">Belongs to the peroxidase family. Ascorbate peroxidase subfamily.</text>
</comment>
<comment type="cofactor">
    <cofactor evidence="14 17">
        <name>Ca(2+)</name>
        <dbReference type="ChEBI" id="CHEBI:29108"/>
    </cofactor>
    <text evidence="14 17">Binds 2 calcium ions per subunit.</text>
</comment>
<feature type="binding site" evidence="14">
    <location>
        <position position="72"/>
    </location>
    <ligand>
        <name>Ca(2+)</name>
        <dbReference type="ChEBI" id="CHEBI:29108"/>
        <label>1</label>
    </ligand>
</feature>
<dbReference type="InterPro" id="IPR019794">
    <property type="entry name" value="Peroxidases_AS"/>
</dbReference>
<evidence type="ECO:0000256" key="9">
    <source>
        <dbReference type="ARBA" id="ARBA00023157"/>
    </source>
</evidence>
<dbReference type="PANTHER" id="PTHR31388">
    <property type="entry name" value="PEROXIDASE 72-RELATED"/>
    <property type="match status" value="1"/>
</dbReference>
<evidence type="ECO:0000256" key="6">
    <source>
        <dbReference type="ARBA" id="ARBA00022837"/>
    </source>
</evidence>
<dbReference type="EMBL" id="PKPP01000808">
    <property type="protein sequence ID" value="PWA88515.1"/>
    <property type="molecule type" value="Genomic_DNA"/>
</dbReference>